<dbReference type="EMBL" id="VCEJ01000004">
    <property type="protein sequence ID" value="TLV00406.1"/>
    <property type="molecule type" value="Genomic_DNA"/>
</dbReference>
<evidence type="ECO:0000313" key="2">
    <source>
        <dbReference type="Proteomes" id="UP000306402"/>
    </source>
</evidence>
<proteinExistence type="predicted"/>
<keyword evidence="2" id="KW-1185">Reference proteome</keyword>
<sequence length="171" mass="18867">MKNRFLIITICTFVHLQSCTTSVVPLRGKYQEGSVKSKIEKPFESVWESVIDLIAETGVSVKMIDKASGLIIADIASFSGLLSFEESRGDLANPKAHIVIERLNSDFPNSANKYDATAIWNMRVKPLSGNVTVVSVNLHSIRVDKALLPLRGKSTGNFEKWLIDGIFEGVE</sequence>
<gene>
    <name evidence="1" type="ORF">FEN17_13015</name>
</gene>
<dbReference type="AlphaFoldDB" id="A0A5R9KVV5"/>
<accession>A0A5R9KVV5</accession>
<dbReference type="Proteomes" id="UP000306402">
    <property type="component" value="Unassembled WGS sequence"/>
</dbReference>
<dbReference type="RefSeq" id="WP_171037923.1">
    <property type="nucleotide sequence ID" value="NZ_VCEJ01000004.1"/>
</dbReference>
<organism evidence="1 2">
    <name type="scientific">Dyadobacter luticola</name>
    <dbReference type="NCBI Taxonomy" id="1979387"/>
    <lineage>
        <taxon>Bacteria</taxon>
        <taxon>Pseudomonadati</taxon>
        <taxon>Bacteroidota</taxon>
        <taxon>Cytophagia</taxon>
        <taxon>Cytophagales</taxon>
        <taxon>Spirosomataceae</taxon>
        <taxon>Dyadobacter</taxon>
    </lineage>
</organism>
<name>A0A5R9KVV5_9BACT</name>
<comment type="caution">
    <text evidence="1">The sequence shown here is derived from an EMBL/GenBank/DDBJ whole genome shotgun (WGS) entry which is preliminary data.</text>
</comment>
<evidence type="ECO:0000313" key="1">
    <source>
        <dbReference type="EMBL" id="TLV00406.1"/>
    </source>
</evidence>
<protein>
    <submittedName>
        <fullName evidence="1">Uncharacterized protein</fullName>
    </submittedName>
</protein>
<reference evidence="1 2" key="1">
    <citation type="submission" date="2019-05" db="EMBL/GenBank/DDBJ databases">
        <authorList>
            <person name="Qu J.-H."/>
        </authorList>
    </citation>
    <scope>NUCLEOTIDE SEQUENCE [LARGE SCALE GENOMIC DNA]</scope>
    <source>
        <strain evidence="1 2">T17</strain>
    </source>
</reference>